<feature type="domain" description="Amidohydrolase-related" evidence="2">
    <location>
        <begin position="345"/>
        <end position="390"/>
    </location>
</feature>
<evidence type="ECO:0000259" key="2">
    <source>
        <dbReference type="Pfam" id="PF01979"/>
    </source>
</evidence>
<feature type="chain" id="PRO_5006601500" evidence="1">
    <location>
        <begin position="23"/>
        <end position="439"/>
    </location>
</feature>
<keyword evidence="3" id="KW-0378">Hydrolase</keyword>
<feature type="signal peptide" evidence="1">
    <location>
        <begin position="1"/>
        <end position="22"/>
    </location>
</feature>
<dbReference type="PANTHER" id="PTHR43135:SF3">
    <property type="entry name" value="ALPHA-D-RIBOSE 1-METHYLPHOSPHONATE 5-TRIPHOSPHATE DIPHOSPHATASE"/>
    <property type="match status" value="1"/>
</dbReference>
<dbReference type="KEGG" id="pspi:PS2015_1195"/>
<dbReference type="OrthoDB" id="783596at2"/>
<dbReference type="STRING" id="1249552.PS2015_1195"/>
<keyword evidence="4" id="KW-1185">Reference proteome</keyword>
<reference evidence="3 4" key="1">
    <citation type="submission" date="2015-11" db="EMBL/GenBank/DDBJ databases">
        <authorList>
            <person name="Zhang Y."/>
            <person name="Guo Z."/>
        </authorList>
    </citation>
    <scope>NUCLEOTIDE SEQUENCE [LARGE SCALE GENOMIC DNA]</scope>
    <source>
        <strain evidence="3 4">KCTC 32221</strain>
    </source>
</reference>
<evidence type="ECO:0000313" key="4">
    <source>
        <dbReference type="Proteomes" id="UP000065641"/>
    </source>
</evidence>
<dbReference type="Gene3D" id="2.30.40.10">
    <property type="entry name" value="Urease, subunit C, domain 1"/>
    <property type="match status" value="1"/>
</dbReference>
<organism evidence="3 4">
    <name type="scientific">Pseudohongiella spirulinae</name>
    <dbReference type="NCBI Taxonomy" id="1249552"/>
    <lineage>
        <taxon>Bacteria</taxon>
        <taxon>Pseudomonadati</taxon>
        <taxon>Pseudomonadota</taxon>
        <taxon>Gammaproteobacteria</taxon>
        <taxon>Pseudomonadales</taxon>
        <taxon>Pseudohongiellaceae</taxon>
        <taxon>Pseudohongiella</taxon>
    </lineage>
</organism>
<dbReference type="Gene3D" id="3.20.20.140">
    <property type="entry name" value="Metal-dependent hydrolases"/>
    <property type="match status" value="1"/>
</dbReference>
<dbReference type="RefSeq" id="WP_058021355.1">
    <property type="nucleotide sequence ID" value="NZ_CP013189.1"/>
</dbReference>
<dbReference type="InterPro" id="IPR006680">
    <property type="entry name" value="Amidohydro-rel"/>
</dbReference>
<sequence precursor="true">MKKSIRNSLIGLVTFAVSQVSAIVPEPAAEQSEPIAITGAVIHVGNGQIIENGVLAFDQGVITYVGTDANRPEFFNHQVINVQGRHVYPGFILPNSSLGLLEVANLRATNDTEEEGDINASVRSAIAYNTDSELIPTFRFNGILTAQIAPLGGLIAGRSSVLKLDGWNWEDAMLKSDIAQHLHWPARTRRERNEISGQFETVDNEEYAQQVEMLHALFRNALSYSGQPVNLNLEAMQPLFSGEASLFLHADNARDIVASVQFAQRYGVEKLVVVGGRDAMKVVDLLRDADVAVIYESVHSLPAREWYDIDEPFKIPFELHDAGVLVSIGGGESALDSQRNLPFYAGTAAAHGLDRETALSMVTSHTAQILGVDDRIGTLETGKDATFFISLGDALDMRTSQVQEAFIQGRLIDLNGTQQQLYERYLERYSTQPLESAQP</sequence>
<protein>
    <submittedName>
        <fullName evidence="3">Amidohydrolase</fullName>
    </submittedName>
</protein>
<evidence type="ECO:0000256" key="1">
    <source>
        <dbReference type="SAM" id="SignalP"/>
    </source>
</evidence>
<dbReference type="AlphaFoldDB" id="A0A0S2KCM7"/>
<dbReference type="GO" id="GO:0016810">
    <property type="term" value="F:hydrolase activity, acting on carbon-nitrogen (but not peptide) bonds"/>
    <property type="evidence" value="ECO:0007669"/>
    <property type="project" value="InterPro"/>
</dbReference>
<name>A0A0S2KCM7_9GAMM</name>
<evidence type="ECO:0000313" key="3">
    <source>
        <dbReference type="EMBL" id="ALO45854.1"/>
    </source>
</evidence>
<dbReference type="Pfam" id="PF01979">
    <property type="entry name" value="Amidohydro_1"/>
    <property type="match status" value="1"/>
</dbReference>
<keyword evidence="1" id="KW-0732">Signal</keyword>
<dbReference type="InterPro" id="IPR032466">
    <property type="entry name" value="Metal_Hydrolase"/>
</dbReference>
<accession>A0A0S2KCM7</accession>
<dbReference type="SUPFAM" id="SSF51338">
    <property type="entry name" value="Composite domain of metallo-dependent hydrolases"/>
    <property type="match status" value="1"/>
</dbReference>
<gene>
    <name evidence="3" type="ORF">PS2015_1195</name>
</gene>
<dbReference type="Proteomes" id="UP000065641">
    <property type="component" value="Chromosome"/>
</dbReference>
<dbReference type="EMBL" id="CP013189">
    <property type="protein sequence ID" value="ALO45854.1"/>
    <property type="molecule type" value="Genomic_DNA"/>
</dbReference>
<dbReference type="InterPro" id="IPR051781">
    <property type="entry name" value="Metallo-dep_Hydrolase"/>
</dbReference>
<proteinExistence type="predicted"/>
<dbReference type="PANTHER" id="PTHR43135">
    <property type="entry name" value="ALPHA-D-RIBOSE 1-METHYLPHOSPHONATE 5-TRIPHOSPHATE DIPHOSPHATASE"/>
    <property type="match status" value="1"/>
</dbReference>
<dbReference type="InterPro" id="IPR011059">
    <property type="entry name" value="Metal-dep_hydrolase_composite"/>
</dbReference>
<dbReference type="SUPFAM" id="SSF51556">
    <property type="entry name" value="Metallo-dependent hydrolases"/>
    <property type="match status" value="1"/>
</dbReference>